<dbReference type="InterPro" id="IPR013320">
    <property type="entry name" value="ConA-like_dom_sf"/>
</dbReference>
<evidence type="ECO:0000256" key="2">
    <source>
        <dbReference type="PROSITE-ProRule" id="PRU00076"/>
    </source>
</evidence>
<dbReference type="RefSeq" id="XP_055885101.1">
    <property type="nucleotide sequence ID" value="XM_056029126.1"/>
</dbReference>
<evidence type="ECO:0000259" key="7">
    <source>
        <dbReference type="PROSITE" id="PS50026"/>
    </source>
</evidence>
<organism evidence="8 9">
    <name type="scientific">Biomphalaria glabrata</name>
    <name type="common">Bloodfluke planorb</name>
    <name type="synonym">Freshwater snail</name>
    <dbReference type="NCBI Taxonomy" id="6526"/>
    <lineage>
        <taxon>Eukaryota</taxon>
        <taxon>Metazoa</taxon>
        <taxon>Spiralia</taxon>
        <taxon>Lophotrochozoa</taxon>
        <taxon>Mollusca</taxon>
        <taxon>Gastropoda</taxon>
        <taxon>Heterobranchia</taxon>
        <taxon>Euthyneura</taxon>
        <taxon>Panpulmonata</taxon>
        <taxon>Hygrophila</taxon>
        <taxon>Lymnaeoidea</taxon>
        <taxon>Planorbidae</taxon>
        <taxon>Biomphalaria</taxon>
    </lineage>
</organism>
<dbReference type="InterPro" id="IPR000742">
    <property type="entry name" value="EGF"/>
</dbReference>
<dbReference type="PROSITE" id="PS50025">
    <property type="entry name" value="LAM_G_DOMAIN"/>
    <property type="match status" value="6"/>
</dbReference>
<dbReference type="SMART" id="SM00181">
    <property type="entry name" value="EGF"/>
    <property type="match status" value="4"/>
</dbReference>
<sequence length="1954" mass="218790">MWRSDGQMLTTTKTKTVTKLVLNIAVVVLIVAQSNGQQSENSWTFRKPGESYLAFTPEMADSQKQHYSLSFKTKQANGIILQHKVVDTNAKGIAVLSEYQLFLELRQGKLRAGFSITNFPDDVIVGKALNNDQWHSVDLYIDPAKAEMRLTLDGEISRESIRGYSWGNAHSVLKWSQLTTVVSIGDAKPRTPSTAPPFVGCISDIYYDLPDGTPKAPNYNVTRSVDIGCLDLCEGARSCNLGKCINNYVNITCDCYGTDFEGPFCDIEASTTVTFRGYEYVAYQLYSDGRRFMDSTRVSLEFKTERGSGVLLYAVGSTPYHTHITVSIYSGSIHVSISFESEDLTFAEGIGLDDGRWHNLTIEHRQRNVTFYLDGKSTEKRVLRDYYLSLDSHIYIGGGNNFVETKGLPVTQSFVGCLRNVYIDDVSVLYELSKGNARCSYNGGSGPLYGCEKVSEVPISFPRSSSMLRWDIGQVGQSLSVEFKIRTFHNTAILMFVELMSKRETGSANIFGRLELWIINKQPVLQFMPSDRFPSTHENISLPLIVSDGLVHEVQLFLVNSKVKVQVDGNTAETSQYPRALEHKGTVILGYSLRKIDKQYGYVGCMLRIKIQGDRLDPIALMESESAVGLILDGCLLVDHCSENNICEHKSICLSDWDGTHCICPGNHYEGKACHFSRYASSCEDYHSLGYKLSGYYPIDVDGDGPLSHTFVQCEMDVNHSGGTTIVEHNFRPNTTVRASWLPDSRYELKYREMSREQLTALTTNSGKCEQYLQYDCINSPIRLSTKTWFKSTSGEIVDYIGSQSSGYCDCRGPNGCEGEHCYCDLNKKERYVDKGYNREPKQLPIMEMTFLQNPKGIAQMTLGPLKCWGSKSQPSERSITIVHKDSYLRLHPWKSGDFKFNFKTHKTKCLLLYQSSQPPDEHGGYLSNNIVPNIFYIKITSANAVKFYIQVGPHKIEETLRSARSLDQGDWHRVSVEHDAYNVRFTLDTTRTLIRLPKGLSNIANYSGNLYFGGVSKEILEDFKDDDEFTGCLYGLVYNGQAVDLTENLDGSNMGGISTDCMSSCWPNPCHNGGVCEENWYEYRCVCSDPWAHFGGKCEEDLNLDSVTLSGLPDAPLFFNVTESPEVLYGTLVLSFRTHQTEQLLFYAYDYMGNFIQLEITDAKTITFSFNNYHQIIKDSVTTSEVLNNDQWIQVVAENYSNFTRLMVLGHSKVIESQRGHISIYSSNPFFGVQPEPTVFMQRPTKKTQPFIHAYVGGVPGKNSYASRLTGCIRGVRAGNYVFHLRKAAEAVNNDTLVAPMCESGCGENTCLNKGFCVEKWRNRTFECDCSDNGFTGFHCEKEPSISFNKNTVIYQELKLGPNEDNSVSEMLSLRFKSDMIPDGQKVVLAYIISSDFKDYILITLNVNDASKIVILETNQGYGKYRITGAFSLGQSHDLIYIRKRDQMHLQVIPVDTFGTVLIDDKVETTLNYPDFPLNNLNAIYIGGYIPDTLNLFGLRNFSGCISNFTFLPAMNGVPRHTLRDFHLNHTDIELIGEERESCNTSKFKEPTTTAMAPTVRVTAGMFREATMPPWEHNQVKVITLGAVPTQVIPSTTDHASTTVGGTVGNHSYPVVVSADTEPVDDITVIVVVSLIAGVLIISLCAALILVRKKKHRGDYLVKNDGDNDMELKQPLNHTNHSSPYNTPSPFKSYTMPRSANSRPHQPSEKNSRVPADHLAKLDEFSMITAILGPRAPKADTLPPDLSKKRYSQGNYPLMDDEKEYISPIYNARKQRPASSISEVLEELERRQHPMLNGSPDDIMRCHGEGDLEWDPQGDTTTPIRNEDIIFFNTPLLPPIPDELEESRLSSFSGHPSSLGGDSYQKADTLEGSNSPPWSTHMASGAECNGDSGYEAESRPEVTEDDITPETLGDEDHHHKLFSFHVPDLHPDSSPNMSEISARERLLRDGTAV</sequence>
<dbReference type="RefSeq" id="XP_055885103.1">
    <property type="nucleotide sequence ID" value="XM_056029128.1"/>
</dbReference>
<dbReference type="SUPFAM" id="SSF56496">
    <property type="entry name" value="Fibrinogen C-terminal domain-like"/>
    <property type="match status" value="1"/>
</dbReference>
<dbReference type="Gene3D" id="2.10.25.10">
    <property type="entry name" value="Laminin"/>
    <property type="match status" value="3"/>
</dbReference>
<dbReference type="SUPFAM" id="SSF49899">
    <property type="entry name" value="Concanavalin A-like lectins/glucanases"/>
    <property type="match status" value="6"/>
</dbReference>
<feature type="signal peptide" evidence="5">
    <location>
        <begin position="1"/>
        <end position="36"/>
    </location>
</feature>
<feature type="region of interest" description="Disordered" evidence="3">
    <location>
        <begin position="1672"/>
        <end position="1715"/>
    </location>
</feature>
<gene>
    <name evidence="9 10 11 12" type="primary">LOC106065004</name>
</gene>
<keyword evidence="8" id="KW-1185">Reference proteome</keyword>
<dbReference type="InterPro" id="IPR036056">
    <property type="entry name" value="Fibrinogen-like_C"/>
</dbReference>
<feature type="domain" description="Laminin G" evidence="6">
    <location>
        <begin position="270"/>
        <end position="451"/>
    </location>
</feature>
<keyword evidence="2" id="KW-0245">EGF-like domain</keyword>
<dbReference type="Proteomes" id="UP001165740">
    <property type="component" value="Chromosome 5"/>
</dbReference>
<keyword evidence="4" id="KW-0812">Transmembrane</keyword>
<evidence type="ECO:0000313" key="9">
    <source>
        <dbReference type="RefSeq" id="XP_055885100.1"/>
    </source>
</evidence>
<dbReference type="CDD" id="cd00110">
    <property type="entry name" value="LamG"/>
    <property type="match status" value="6"/>
</dbReference>
<protein>
    <submittedName>
        <fullName evidence="9 10">Axotactin-like isoform X1</fullName>
    </submittedName>
</protein>
<reference evidence="9 10" key="1">
    <citation type="submission" date="2025-04" db="UniProtKB">
        <authorList>
            <consortium name="RefSeq"/>
        </authorList>
    </citation>
    <scope>IDENTIFICATION</scope>
</reference>
<dbReference type="OMA" id="YDCIKAP"/>
<evidence type="ECO:0000256" key="1">
    <source>
        <dbReference type="ARBA" id="ARBA00023157"/>
    </source>
</evidence>
<feature type="transmembrane region" description="Helical" evidence="4">
    <location>
        <begin position="1628"/>
        <end position="1652"/>
    </location>
</feature>
<feature type="domain" description="Laminin G" evidence="6">
    <location>
        <begin position="42"/>
        <end position="229"/>
    </location>
</feature>
<dbReference type="InterPro" id="IPR001791">
    <property type="entry name" value="Laminin_G"/>
</dbReference>
<dbReference type="Pfam" id="PF02210">
    <property type="entry name" value="Laminin_G_2"/>
    <property type="match status" value="5"/>
</dbReference>
<accession>A0A9W3AD86</accession>
<dbReference type="GO" id="GO:0016020">
    <property type="term" value="C:membrane"/>
    <property type="evidence" value="ECO:0007669"/>
    <property type="project" value="UniProtKB-SubCell"/>
</dbReference>
<keyword evidence="4" id="KW-1133">Transmembrane helix</keyword>
<evidence type="ECO:0000256" key="4">
    <source>
        <dbReference type="SAM" id="Phobius"/>
    </source>
</evidence>
<evidence type="ECO:0000313" key="11">
    <source>
        <dbReference type="RefSeq" id="XP_055885102.1"/>
    </source>
</evidence>
<dbReference type="RefSeq" id="XP_055885100.1">
    <property type="nucleotide sequence ID" value="XM_056029125.1"/>
</dbReference>
<name>A0A9W3AD86_BIOGL</name>
<dbReference type="PANTHER" id="PTHR15036:SF49">
    <property type="entry name" value="AXOTACTIN"/>
    <property type="match status" value="1"/>
</dbReference>
<feature type="compositionally biased region" description="Polar residues" evidence="3">
    <location>
        <begin position="1872"/>
        <end position="1883"/>
    </location>
</feature>
<dbReference type="PROSITE" id="PS50026">
    <property type="entry name" value="EGF_3"/>
    <property type="match status" value="3"/>
</dbReference>
<feature type="disulfide bond" evidence="2">
    <location>
        <begin position="1312"/>
        <end position="1329"/>
    </location>
</feature>
<dbReference type="RefSeq" id="XP_055885102.1">
    <property type="nucleotide sequence ID" value="XM_056029127.1"/>
</dbReference>
<feature type="domain" description="Laminin G" evidence="6">
    <location>
        <begin position="456"/>
        <end position="635"/>
    </location>
</feature>
<dbReference type="OrthoDB" id="5813223at2759"/>
<evidence type="ECO:0000313" key="12">
    <source>
        <dbReference type="RefSeq" id="XP_055885103.1"/>
    </source>
</evidence>
<dbReference type="Gene3D" id="2.60.120.200">
    <property type="match status" value="6"/>
</dbReference>
<feature type="domain" description="EGF-like" evidence="7">
    <location>
        <begin position="1063"/>
        <end position="1100"/>
    </location>
</feature>
<evidence type="ECO:0000259" key="6">
    <source>
        <dbReference type="PROSITE" id="PS50025"/>
    </source>
</evidence>
<dbReference type="PROSITE" id="PS01186">
    <property type="entry name" value="EGF_2"/>
    <property type="match status" value="1"/>
</dbReference>
<feature type="compositionally biased region" description="Polar residues" evidence="3">
    <location>
        <begin position="1677"/>
        <end position="1706"/>
    </location>
</feature>
<dbReference type="SMART" id="SM00282">
    <property type="entry name" value="LamG"/>
    <property type="match status" value="6"/>
</dbReference>
<evidence type="ECO:0000313" key="8">
    <source>
        <dbReference type="Proteomes" id="UP001165740"/>
    </source>
</evidence>
<evidence type="ECO:0000256" key="5">
    <source>
        <dbReference type="SAM" id="SignalP"/>
    </source>
</evidence>
<feature type="chain" id="PRO_5044702784" evidence="5">
    <location>
        <begin position="37"/>
        <end position="1954"/>
    </location>
</feature>
<feature type="compositionally biased region" description="Basic and acidic residues" evidence="3">
    <location>
        <begin position="1942"/>
        <end position="1954"/>
    </location>
</feature>
<proteinExistence type="predicted"/>
<dbReference type="CDD" id="cd00054">
    <property type="entry name" value="EGF_CA"/>
    <property type="match status" value="2"/>
</dbReference>
<feature type="region of interest" description="Disordered" evidence="3">
    <location>
        <begin position="1848"/>
        <end position="1954"/>
    </location>
</feature>
<feature type="domain" description="Laminin G" evidence="6">
    <location>
        <begin position="1346"/>
        <end position="1544"/>
    </location>
</feature>
<dbReference type="CDD" id="cd00053">
    <property type="entry name" value="EGF"/>
    <property type="match status" value="1"/>
</dbReference>
<feature type="domain" description="Laminin G" evidence="6">
    <location>
        <begin position="1107"/>
        <end position="1303"/>
    </location>
</feature>
<keyword evidence="4" id="KW-0472">Membrane</keyword>
<dbReference type="Gene3D" id="2.60.120.1000">
    <property type="match status" value="1"/>
</dbReference>
<dbReference type="InterPro" id="IPR050372">
    <property type="entry name" value="Neurexin-related_CASP"/>
</dbReference>
<dbReference type="PANTHER" id="PTHR15036">
    <property type="entry name" value="PIKACHURIN-LIKE PROTEIN"/>
    <property type="match status" value="1"/>
</dbReference>
<evidence type="ECO:0000256" key="3">
    <source>
        <dbReference type="SAM" id="MobiDB-lite"/>
    </source>
</evidence>
<dbReference type="GeneID" id="106065004"/>
<keyword evidence="5" id="KW-0732">Signal</keyword>
<feature type="domain" description="Laminin G" evidence="6">
    <location>
        <begin position="878"/>
        <end position="1062"/>
    </location>
</feature>
<evidence type="ECO:0000313" key="10">
    <source>
        <dbReference type="RefSeq" id="XP_055885101.1"/>
    </source>
</evidence>
<feature type="domain" description="EGF-like" evidence="7">
    <location>
        <begin position="637"/>
        <end position="675"/>
    </location>
</feature>
<keyword evidence="1 2" id="KW-1015">Disulfide bond</keyword>
<feature type="domain" description="EGF-like" evidence="7">
    <location>
        <begin position="1304"/>
        <end position="1342"/>
    </location>
</feature>
<comment type="caution">
    <text evidence="2">Lacks conserved residue(s) required for the propagation of feature annotation.</text>
</comment>